<reference evidence="3 4" key="1">
    <citation type="journal article" date="2003" name="Proc. Natl. Acad. Sci. U.S.A.">
        <title>Complete genome sequence of the marine planctomycete Pirellula sp. strain 1.</title>
        <authorList>
            <person name="Gloeckner F.O."/>
            <person name="Kube M."/>
            <person name="Bauer M."/>
            <person name="Teeling H."/>
            <person name="Lombardot T."/>
            <person name="Ludwig W."/>
            <person name="Gade D."/>
            <person name="Beck A."/>
            <person name="Borzym K."/>
            <person name="Heitmann K."/>
            <person name="Rabus R."/>
            <person name="Schlesner H."/>
            <person name="Amann R."/>
            <person name="Reinhardt R."/>
        </authorList>
    </citation>
    <scope>NUCLEOTIDE SEQUENCE [LARGE SCALE GENOMIC DNA]</scope>
    <source>
        <strain evidence="4">DSM 10527 / NCIMB 13988 / SH1</strain>
    </source>
</reference>
<dbReference type="PANTHER" id="PTHR36178">
    <property type="entry name" value="SLR0625 PROTEIN"/>
    <property type="match status" value="1"/>
</dbReference>
<feature type="transmembrane region" description="Helical" evidence="2">
    <location>
        <begin position="467"/>
        <end position="485"/>
    </location>
</feature>
<dbReference type="GO" id="GO:0015813">
    <property type="term" value="P:L-glutamate transmembrane transport"/>
    <property type="evidence" value="ECO:0000318"/>
    <property type="project" value="GO_Central"/>
</dbReference>
<feature type="transmembrane region" description="Helical" evidence="2">
    <location>
        <begin position="522"/>
        <end position="544"/>
    </location>
</feature>
<protein>
    <recommendedName>
        <fullName evidence="5">Sodium/glutamate symporter</fullName>
    </recommendedName>
</protein>
<keyword evidence="4" id="KW-1185">Reference proteome</keyword>
<dbReference type="OrthoDB" id="9801557at2"/>
<evidence type="ECO:0000256" key="2">
    <source>
        <dbReference type="SAM" id="Phobius"/>
    </source>
</evidence>
<dbReference type="AlphaFoldDB" id="Q7UGS6"/>
<feature type="transmembrane region" description="Helical" evidence="2">
    <location>
        <begin position="422"/>
        <end position="446"/>
    </location>
</feature>
<feature type="region of interest" description="Disordered" evidence="1">
    <location>
        <begin position="318"/>
        <end position="348"/>
    </location>
</feature>
<dbReference type="STRING" id="243090.RB5043"/>
<name>Q7UGS6_RHOBA</name>
<evidence type="ECO:0000313" key="3">
    <source>
        <dbReference type="EMBL" id="CAD78253.1"/>
    </source>
</evidence>
<feature type="transmembrane region" description="Helical" evidence="2">
    <location>
        <begin position="491"/>
        <end position="510"/>
    </location>
</feature>
<dbReference type="EMBL" id="BX294141">
    <property type="protein sequence ID" value="CAD78253.1"/>
    <property type="molecule type" value="Genomic_DNA"/>
</dbReference>
<evidence type="ECO:0008006" key="5">
    <source>
        <dbReference type="Google" id="ProtNLM"/>
    </source>
</evidence>
<feature type="transmembrane region" description="Helical" evidence="2">
    <location>
        <begin position="361"/>
        <end position="386"/>
    </location>
</feature>
<keyword evidence="2" id="KW-0812">Transmembrane</keyword>
<feature type="transmembrane region" description="Helical" evidence="2">
    <location>
        <begin position="279"/>
        <end position="299"/>
    </location>
</feature>
<dbReference type="InParanoid" id="Q7UGS6"/>
<feature type="transmembrane region" description="Helical" evidence="2">
    <location>
        <begin position="111"/>
        <end position="129"/>
    </location>
</feature>
<feature type="transmembrane region" description="Helical" evidence="2">
    <location>
        <begin position="586"/>
        <end position="605"/>
    </location>
</feature>
<proteinExistence type="predicted"/>
<accession>Q7UGS6</accession>
<dbReference type="GO" id="GO:0015501">
    <property type="term" value="F:glutamate:sodium symporter activity"/>
    <property type="evidence" value="ECO:0000318"/>
    <property type="project" value="GO_Central"/>
</dbReference>
<feature type="transmembrane region" description="Helical" evidence="2">
    <location>
        <begin position="136"/>
        <end position="158"/>
    </location>
</feature>
<keyword evidence="2" id="KW-0472">Membrane</keyword>
<feature type="compositionally biased region" description="Polar residues" evidence="1">
    <location>
        <begin position="318"/>
        <end position="327"/>
    </location>
</feature>
<dbReference type="Proteomes" id="UP000001025">
    <property type="component" value="Chromosome"/>
</dbReference>
<feature type="transmembrane region" description="Helical" evidence="2">
    <location>
        <begin position="212"/>
        <end position="234"/>
    </location>
</feature>
<evidence type="ECO:0000313" key="4">
    <source>
        <dbReference type="Proteomes" id="UP000001025"/>
    </source>
</evidence>
<keyword evidence="2" id="KW-1133">Transmembrane helix</keyword>
<dbReference type="PATRIC" id="fig|243090.15.peg.2410"/>
<dbReference type="KEGG" id="rba:RB5043"/>
<organism evidence="3 4">
    <name type="scientific">Rhodopirellula baltica (strain DSM 10527 / NCIMB 13988 / SH1)</name>
    <dbReference type="NCBI Taxonomy" id="243090"/>
    <lineage>
        <taxon>Bacteria</taxon>
        <taxon>Pseudomonadati</taxon>
        <taxon>Planctomycetota</taxon>
        <taxon>Planctomycetia</taxon>
        <taxon>Pirellulales</taxon>
        <taxon>Pirellulaceae</taxon>
        <taxon>Rhodopirellula</taxon>
    </lineage>
</organism>
<feature type="transmembrane region" description="Helical" evidence="2">
    <location>
        <begin position="170"/>
        <end position="191"/>
    </location>
</feature>
<sequence>MHPSTSPAWKFNSITPGNRGFLASILGCEKTERTEKSSRRGGLRSECCRANPGFCHCPSRTPIGSRHLACTQRPATLGRRLRCEPWSKASGAKHTHAASVSTEPETTGLRTMLHAIVFVCALLLVGVWLRQQVAWFRLGLIPASLIAGFLGLAVIQWFHWNERDTMQPIVSALGPWPSTLIAVVFAAMLLGKSPQDPSSTNRHLVRDVMQQGLMVWIIVLGQTVVGLWVTWLWVGPQFDLPSSAGMLIETGFAGGHGTAAAMGDVFKHASIGWDEGLDLGVMMATGGLVYGLVSGIIWIQLAVRLGWIQVESSAEISPNDASQTADSFETAKASDEPHAETNPQPASIGRARIDGSVIDPLLLQIIWLALAMGIGVAMQSGVGWAAEAFGTHSVAQSAEPTTAELSGPADAGESQLRSRLTLASIVGSFPLFIYTLFGGLIVRVLLRAIGQVRLIDETTIHRISGTSMDLLVVAAVATLNLAAVASLWMPLVILFVAGSIWSTFCLLFLSRKILPAEKWFPLGLINFGMSTGTTATGFVLLRVVDPDLKSGAAEDYALAAPLSAPFVGGGMITVAMPLVVLSRISVVWPALLLATLLVVLIVLGIRSRRSC</sequence>
<dbReference type="EnsemblBacteria" id="CAD78253">
    <property type="protein sequence ID" value="CAD78253"/>
    <property type="gene ID" value="RB5043"/>
</dbReference>
<dbReference type="eggNOG" id="COG0786">
    <property type="taxonomic scope" value="Bacteria"/>
</dbReference>
<evidence type="ECO:0000256" key="1">
    <source>
        <dbReference type="SAM" id="MobiDB-lite"/>
    </source>
</evidence>
<dbReference type="InterPro" id="IPR004445">
    <property type="entry name" value="GltS"/>
</dbReference>
<dbReference type="GO" id="GO:0005886">
    <property type="term" value="C:plasma membrane"/>
    <property type="evidence" value="ECO:0000318"/>
    <property type="project" value="GO_Central"/>
</dbReference>
<feature type="transmembrane region" description="Helical" evidence="2">
    <location>
        <begin position="556"/>
        <end position="579"/>
    </location>
</feature>
<dbReference type="PANTHER" id="PTHR36178:SF1">
    <property type="entry name" value="SODIUM_GLUTAMATE SYMPORTER"/>
    <property type="match status" value="1"/>
</dbReference>
<dbReference type="HOGENOM" id="CLU_034503_0_0_0"/>
<dbReference type="Pfam" id="PF03616">
    <property type="entry name" value="Glt_symporter"/>
    <property type="match status" value="1"/>
</dbReference>
<gene>
    <name evidence="3" type="ordered locus">RB5043</name>
</gene>